<evidence type="ECO:0000313" key="3">
    <source>
        <dbReference type="Proteomes" id="UP000250235"/>
    </source>
</evidence>
<dbReference type="OrthoDB" id="1751168at2759"/>
<feature type="region of interest" description="Disordered" evidence="1">
    <location>
        <begin position="231"/>
        <end position="277"/>
    </location>
</feature>
<protein>
    <submittedName>
        <fullName evidence="2">Uncharacterized protein</fullName>
    </submittedName>
</protein>
<organism evidence="2 3">
    <name type="scientific">Dorcoceras hygrometricum</name>
    <dbReference type="NCBI Taxonomy" id="472368"/>
    <lineage>
        <taxon>Eukaryota</taxon>
        <taxon>Viridiplantae</taxon>
        <taxon>Streptophyta</taxon>
        <taxon>Embryophyta</taxon>
        <taxon>Tracheophyta</taxon>
        <taxon>Spermatophyta</taxon>
        <taxon>Magnoliopsida</taxon>
        <taxon>eudicotyledons</taxon>
        <taxon>Gunneridae</taxon>
        <taxon>Pentapetalae</taxon>
        <taxon>asterids</taxon>
        <taxon>lamiids</taxon>
        <taxon>Lamiales</taxon>
        <taxon>Gesneriaceae</taxon>
        <taxon>Didymocarpoideae</taxon>
        <taxon>Trichosporeae</taxon>
        <taxon>Loxocarpinae</taxon>
        <taxon>Dorcoceras</taxon>
    </lineage>
</organism>
<feature type="compositionally biased region" description="Polar residues" evidence="1">
    <location>
        <begin position="260"/>
        <end position="273"/>
    </location>
</feature>
<feature type="compositionally biased region" description="Basic and acidic residues" evidence="1">
    <location>
        <begin position="231"/>
        <end position="240"/>
    </location>
</feature>
<reference evidence="2 3" key="1">
    <citation type="journal article" date="2015" name="Proc. Natl. Acad. Sci. U.S.A.">
        <title>The resurrection genome of Boea hygrometrica: A blueprint for survival of dehydration.</title>
        <authorList>
            <person name="Xiao L."/>
            <person name="Yang G."/>
            <person name="Zhang L."/>
            <person name="Yang X."/>
            <person name="Zhao S."/>
            <person name="Ji Z."/>
            <person name="Zhou Q."/>
            <person name="Hu M."/>
            <person name="Wang Y."/>
            <person name="Chen M."/>
            <person name="Xu Y."/>
            <person name="Jin H."/>
            <person name="Xiao X."/>
            <person name="Hu G."/>
            <person name="Bao F."/>
            <person name="Hu Y."/>
            <person name="Wan P."/>
            <person name="Li L."/>
            <person name="Deng X."/>
            <person name="Kuang T."/>
            <person name="Xiang C."/>
            <person name="Zhu J.K."/>
            <person name="Oliver M.J."/>
            <person name="He Y."/>
        </authorList>
    </citation>
    <scope>NUCLEOTIDE SEQUENCE [LARGE SCALE GENOMIC DNA]</scope>
    <source>
        <strain evidence="3">cv. XS01</strain>
    </source>
</reference>
<sequence length="334" mass="36887">MVHIGMAKMFKSLEDTGLKGFLEASDLVYEGAVIEFFANATVIARTIVSFVGNQKMVLTKEVFTEAFGLPTEGLTSSLDMPKDTMVEMQHRFSGSYEPFRASIKKKGTKFEYRLLHDIVAKALCAKAGSCDVVMSEKFDLMVAITVGLKMNWAKLVKDDLGESVKLHPQKLLTNKSVHTFIKKNHDVKPIDESTKEGCTVDNHEVNLDTTPVVETQADNTTNTAEIEERVGCESQAKDEGPNDNVFTFAQGDPAQDREVSSQANPQQVNATSPPATPNVDIRLKAVEQVVVSLDSRVQSVDSRVQSMNFQGYIDPSIHNPDPSWVLKGYTVRQP</sequence>
<proteinExistence type="predicted"/>
<dbReference type="Proteomes" id="UP000250235">
    <property type="component" value="Unassembled WGS sequence"/>
</dbReference>
<name>A0A2Z7CDK2_9LAMI</name>
<dbReference type="EMBL" id="KQ997580">
    <property type="protein sequence ID" value="KZV43917.1"/>
    <property type="molecule type" value="Genomic_DNA"/>
</dbReference>
<gene>
    <name evidence="2" type="ORF">F511_37806</name>
</gene>
<evidence type="ECO:0000256" key="1">
    <source>
        <dbReference type="SAM" id="MobiDB-lite"/>
    </source>
</evidence>
<accession>A0A2Z7CDK2</accession>
<evidence type="ECO:0000313" key="2">
    <source>
        <dbReference type="EMBL" id="KZV43917.1"/>
    </source>
</evidence>
<keyword evidence="3" id="KW-1185">Reference proteome</keyword>
<dbReference type="AlphaFoldDB" id="A0A2Z7CDK2"/>